<dbReference type="InterPro" id="IPR038076">
    <property type="entry name" value="MgtE_N_sf"/>
</dbReference>
<keyword evidence="9" id="KW-0479">Metal-binding</keyword>
<dbReference type="InterPro" id="IPR006668">
    <property type="entry name" value="Mg_transptr_MgtE_intracell_dom"/>
</dbReference>
<dbReference type="Proteomes" id="UP000658258">
    <property type="component" value="Unassembled WGS sequence"/>
</dbReference>
<feature type="domain" description="CBS" evidence="10">
    <location>
        <begin position="202"/>
        <end position="260"/>
    </location>
</feature>
<dbReference type="Pfam" id="PF00571">
    <property type="entry name" value="CBS"/>
    <property type="match status" value="1"/>
</dbReference>
<dbReference type="SUPFAM" id="SSF54631">
    <property type="entry name" value="CBS-domain pair"/>
    <property type="match status" value="1"/>
</dbReference>
<organism evidence="11 12">
    <name type="scientific">Roseivirga thermotolerans</name>
    <dbReference type="NCBI Taxonomy" id="1758176"/>
    <lineage>
        <taxon>Bacteria</taxon>
        <taxon>Pseudomonadati</taxon>
        <taxon>Bacteroidota</taxon>
        <taxon>Cytophagia</taxon>
        <taxon>Cytophagales</taxon>
        <taxon>Roseivirgaceae</taxon>
        <taxon>Roseivirga</taxon>
    </lineage>
</organism>
<comment type="subunit">
    <text evidence="9">Homodimer.</text>
</comment>
<keyword evidence="6 9" id="KW-1133">Transmembrane helix</keyword>
<evidence type="ECO:0000256" key="4">
    <source>
        <dbReference type="ARBA" id="ARBA00022692"/>
    </source>
</evidence>
<reference evidence="12" key="1">
    <citation type="journal article" date="2019" name="Int. J. Syst. Evol. Microbiol.">
        <title>The Global Catalogue of Microorganisms (GCM) 10K type strain sequencing project: providing services to taxonomists for standard genome sequencing and annotation.</title>
        <authorList>
            <consortium name="The Broad Institute Genomics Platform"/>
            <consortium name="The Broad Institute Genome Sequencing Center for Infectious Disease"/>
            <person name="Wu L."/>
            <person name="Ma J."/>
        </authorList>
    </citation>
    <scope>NUCLEOTIDE SEQUENCE [LARGE SCALE GENOMIC DNA]</scope>
    <source>
        <strain evidence="12">CGMCC 1.15111</strain>
    </source>
</reference>
<keyword evidence="3 9" id="KW-0813">Transport</keyword>
<evidence type="ECO:0000256" key="3">
    <source>
        <dbReference type="ARBA" id="ARBA00022448"/>
    </source>
</evidence>
<dbReference type="InterPro" id="IPR000644">
    <property type="entry name" value="CBS_dom"/>
</dbReference>
<feature type="transmembrane region" description="Helical" evidence="9">
    <location>
        <begin position="285"/>
        <end position="306"/>
    </location>
</feature>
<evidence type="ECO:0000256" key="1">
    <source>
        <dbReference type="ARBA" id="ARBA00004141"/>
    </source>
</evidence>
<dbReference type="PANTHER" id="PTHR41394:SF5">
    <property type="entry name" value="SLC41A_MGTE INTEGRAL MEMBRANE DOMAIN-CONTAINING PROTEIN"/>
    <property type="match status" value="1"/>
</dbReference>
<evidence type="ECO:0000313" key="12">
    <source>
        <dbReference type="Proteomes" id="UP000658258"/>
    </source>
</evidence>
<evidence type="ECO:0000256" key="7">
    <source>
        <dbReference type="ARBA" id="ARBA00023136"/>
    </source>
</evidence>
<feature type="transmembrane region" description="Helical" evidence="9">
    <location>
        <begin position="433"/>
        <end position="450"/>
    </location>
</feature>
<dbReference type="EMBL" id="BNAG01000005">
    <property type="protein sequence ID" value="GHE74570.1"/>
    <property type="molecule type" value="Genomic_DNA"/>
</dbReference>
<evidence type="ECO:0000256" key="8">
    <source>
        <dbReference type="PROSITE-ProRule" id="PRU00703"/>
    </source>
</evidence>
<comment type="caution">
    <text evidence="11">The sequence shown here is derived from an EMBL/GenBank/DDBJ whole genome shotgun (WGS) entry which is preliminary data.</text>
</comment>
<evidence type="ECO:0000256" key="6">
    <source>
        <dbReference type="ARBA" id="ARBA00022989"/>
    </source>
</evidence>
<evidence type="ECO:0000256" key="5">
    <source>
        <dbReference type="ARBA" id="ARBA00022842"/>
    </source>
</evidence>
<comment type="similarity">
    <text evidence="2 9">Belongs to the SLC41A transporter family.</text>
</comment>
<comment type="function">
    <text evidence="9">Acts as a magnesium transporter.</text>
</comment>
<evidence type="ECO:0000313" key="11">
    <source>
        <dbReference type="EMBL" id="GHE74570.1"/>
    </source>
</evidence>
<dbReference type="Gene3D" id="1.25.60.10">
    <property type="entry name" value="MgtE N-terminal domain-like"/>
    <property type="match status" value="1"/>
</dbReference>
<dbReference type="CDD" id="cd04606">
    <property type="entry name" value="CBS_pair_Mg_transporter"/>
    <property type="match status" value="1"/>
</dbReference>
<dbReference type="SUPFAM" id="SSF161093">
    <property type="entry name" value="MgtE membrane domain-like"/>
    <property type="match status" value="1"/>
</dbReference>
<evidence type="ECO:0000259" key="10">
    <source>
        <dbReference type="PROSITE" id="PS51371"/>
    </source>
</evidence>
<evidence type="ECO:0000256" key="2">
    <source>
        <dbReference type="ARBA" id="ARBA00009749"/>
    </source>
</evidence>
<dbReference type="Gene3D" id="3.10.580.10">
    <property type="entry name" value="CBS-domain"/>
    <property type="match status" value="1"/>
</dbReference>
<dbReference type="NCBIfam" id="TIGR00400">
    <property type="entry name" value="mgtE"/>
    <property type="match status" value="1"/>
</dbReference>
<keyword evidence="8" id="KW-0129">CBS domain</keyword>
<sequence>MEKEITFLEELSSLIELKDSESIHQLMESLKTEDLIYAYNRLSKDEQVSLIGLLSPEDAAMLLERIPQNQAIEAIENAQIETAASILNELYSDDQVDILAELETEEAEAILEEMRPQEAENVRKLIQYDSESAGGLMVTEYLAYDSAMTVAQTVKDLQEKAEEYEDYHVQYIYVTSDNRFVGVLQMRDLLLSRPNTKLDTIAIKNAKTMLPNARLEELIGFFDKYDFFGVPVVSETEELLGIVLRKDLREAETERSNLELLETQGIVGGEELRSMPVWLRSKRRLSWLSVNIVLNIIAASVIAFYQDTLEEVIALAVFLPVISDMSGCSGNQAVAVSLRELSLGLVKPYELARVLWQEIKVGLINGLVLGLLIGLAAFIYMGNFYLGLVVGGALAINTIVAVSIGGTIPLFLKKMNTDPALASGPILTTVTDMLGFFLALTFAGAAMSYLV</sequence>
<dbReference type="Gene3D" id="1.10.357.20">
    <property type="entry name" value="SLC41 divalent cation transporters, integral membrane domain"/>
    <property type="match status" value="1"/>
</dbReference>
<accession>A0ABQ3IBZ3</accession>
<name>A0ABQ3IBZ3_9BACT</name>
<dbReference type="InterPro" id="IPR006669">
    <property type="entry name" value="MgtE_transporter"/>
</dbReference>
<dbReference type="SMART" id="SM00116">
    <property type="entry name" value="CBS"/>
    <property type="match status" value="2"/>
</dbReference>
<dbReference type="InterPro" id="IPR036739">
    <property type="entry name" value="SLC41_membr_dom_sf"/>
</dbReference>
<dbReference type="Pfam" id="PF03448">
    <property type="entry name" value="MgtE_N"/>
    <property type="match status" value="1"/>
</dbReference>
<dbReference type="InterPro" id="IPR046342">
    <property type="entry name" value="CBS_dom_sf"/>
</dbReference>
<proteinExistence type="inferred from homology"/>
<keyword evidence="9" id="KW-1003">Cell membrane</keyword>
<protein>
    <recommendedName>
        <fullName evidence="9">Magnesium transporter MgtE</fullName>
    </recommendedName>
</protein>
<comment type="caution">
    <text evidence="9">Lacks conserved residue(s) required for the propagation of feature annotation.</text>
</comment>
<keyword evidence="7 9" id="KW-0472">Membrane</keyword>
<dbReference type="RefSeq" id="WP_189631506.1">
    <property type="nucleotide sequence ID" value="NZ_BNAG01000005.1"/>
</dbReference>
<dbReference type="InterPro" id="IPR006667">
    <property type="entry name" value="SLC41_membr_dom"/>
</dbReference>
<comment type="subcellular location">
    <subcellularLocation>
        <location evidence="9">Cell membrane</location>
        <topology evidence="9">Multi-pass membrane protein</topology>
    </subcellularLocation>
    <subcellularLocation>
        <location evidence="1">Membrane</location>
        <topology evidence="1">Multi-pass membrane protein</topology>
    </subcellularLocation>
</comment>
<dbReference type="Pfam" id="PF01769">
    <property type="entry name" value="MgtE"/>
    <property type="match status" value="1"/>
</dbReference>
<feature type="transmembrane region" description="Helical" evidence="9">
    <location>
        <begin position="359"/>
        <end position="380"/>
    </location>
</feature>
<dbReference type="PROSITE" id="PS51371">
    <property type="entry name" value="CBS"/>
    <property type="match status" value="1"/>
</dbReference>
<keyword evidence="5 9" id="KW-0460">Magnesium</keyword>
<evidence type="ECO:0000256" key="9">
    <source>
        <dbReference type="RuleBase" id="RU362011"/>
    </source>
</evidence>
<feature type="transmembrane region" description="Helical" evidence="9">
    <location>
        <begin position="386"/>
        <end position="412"/>
    </location>
</feature>
<dbReference type="SUPFAM" id="SSF158791">
    <property type="entry name" value="MgtE N-terminal domain-like"/>
    <property type="match status" value="1"/>
</dbReference>
<dbReference type="SMART" id="SM00924">
    <property type="entry name" value="MgtE_N"/>
    <property type="match status" value="1"/>
</dbReference>
<keyword evidence="4 9" id="KW-0812">Transmembrane</keyword>
<keyword evidence="12" id="KW-1185">Reference proteome</keyword>
<dbReference type="PANTHER" id="PTHR41394">
    <property type="entry name" value="MAGNESIUM TRANSPORTER MGTE"/>
    <property type="match status" value="1"/>
</dbReference>
<gene>
    <name evidence="11" type="primary">ykoK</name>
    <name evidence="11" type="ORF">GCM10011340_34020</name>
</gene>